<dbReference type="PROSITE" id="PS52016">
    <property type="entry name" value="TONB_DEPENDENT_REC_3"/>
    <property type="match status" value="1"/>
</dbReference>
<dbReference type="InterPro" id="IPR000531">
    <property type="entry name" value="Beta-barrel_TonB"/>
</dbReference>
<evidence type="ECO:0000256" key="3">
    <source>
        <dbReference type="ARBA" id="ARBA00022452"/>
    </source>
</evidence>
<dbReference type="Pfam" id="PF13715">
    <property type="entry name" value="CarbopepD_reg_2"/>
    <property type="match status" value="1"/>
</dbReference>
<dbReference type="InterPro" id="IPR039426">
    <property type="entry name" value="TonB-dep_rcpt-like"/>
</dbReference>
<evidence type="ECO:0000256" key="7">
    <source>
        <dbReference type="ARBA" id="ARBA00023237"/>
    </source>
</evidence>
<dbReference type="InterPro" id="IPR023996">
    <property type="entry name" value="TonB-dep_OMP_SusC/RagA"/>
</dbReference>
<dbReference type="AlphaFoldDB" id="A0A2V4BUA0"/>
<dbReference type="NCBIfam" id="TIGR04056">
    <property type="entry name" value="OMP_RagA_SusC"/>
    <property type="match status" value="1"/>
</dbReference>
<evidence type="ECO:0000256" key="8">
    <source>
        <dbReference type="PROSITE-ProRule" id="PRU01360"/>
    </source>
</evidence>
<dbReference type="EMBL" id="QJHK01000005">
    <property type="protein sequence ID" value="PXY41433.1"/>
    <property type="molecule type" value="Genomic_DNA"/>
</dbReference>
<dbReference type="Gene3D" id="2.40.170.20">
    <property type="entry name" value="TonB-dependent receptor, beta-barrel domain"/>
    <property type="match status" value="1"/>
</dbReference>
<dbReference type="Pfam" id="PF00593">
    <property type="entry name" value="TonB_dep_Rec_b-barrel"/>
    <property type="match status" value="1"/>
</dbReference>
<dbReference type="OrthoDB" id="9768177at2"/>
<feature type="domain" description="TonB-dependent receptor plug" evidence="12">
    <location>
        <begin position="113"/>
        <end position="218"/>
    </location>
</feature>
<evidence type="ECO:0000256" key="6">
    <source>
        <dbReference type="ARBA" id="ARBA00023136"/>
    </source>
</evidence>
<dbReference type="InterPro" id="IPR036942">
    <property type="entry name" value="Beta-barrel_TonB_sf"/>
</dbReference>
<proteinExistence type="inferred from homology"/>
<reference evidence="13 14" key="1">
    <citation type="submission" date="2018-05" db="EMBL/GenBank/DDBJ databases">
        <title>Flavobacterium sp. strain IMCC34759, incomplete genome.</title>
        <authorList>
            <person name="Joung Y."/>
            <person name="Cho J."/>
        </authorList>
    </citation>
    <scope>NUCLEOTIDE SEQUENCE [LARGE SCALE GENOMIC DNA]</scope>
    <source>
        <strain evidence="13 14">IMCC34759</strain>
    </source>
</reference>
<dbReference type="Pfam" id="PF07715">
    <property type="entry name" value="Plug"/>
    <property type="match status" value="1"/>
</dbReference>
<feature type="chain" id="PRO_5016047574" evidence="10">
    <location>
        <begin position="25"/>
        <end position="1012"/>
    </location>
</feature>
<keyword evidence="3 8" id="KW-1134">Transmembrane beta strand</keyword>
<dbReference type="RefSeq" id="WP_110306220.1">
    <property type="nucleotide sequence ID" value="NZ_QJHK01000005.1"/>
</dbReference>
<dbReference type="Gene3D" id="2.170.130.10">
    <property type="entry name" value="TonB-dependent receptor, plug domain"/>
    <property type="match status" value="1"/>
</dbReference>
<evidence type="ECO:0000313" key="14">
    <source>
        <dbReference type="Proteomes" id="UP000247903"/>
    </source>
</evidence>
<keyword evidence="6 8" id="KW-0472">Membrane</keyword>
<comment type="caution">
    <text evidence="13">The sequence shown here is derived from an EMBL/GenBank/DDBJ whole genome shotgun (WGS) entry which is preliminary data.</text>
</comment>
<keyword evidence="7 8" id="KW-0998">Cell outer membrane</keyword>
<evidence type="ECO:0000256" key="10">
    <source>
        <dbReference type="SAM" id="SignalP"/>
    </source>
</evidence>
<evidence type="ECO:0000313" key="13">
    <source>
        <dbReference type="EMBL" id="PXY41433.1"/>
    </source>
</evidence>
<organism evidence="13 14">
    <name type="scientific">Flavobacterium cheongpyeongense</name>
    <dbReference type="NCBI Taxonomy" id="2212651"/>
    <lineage>
        <taxon>Bacteria</taxon>
        <taxon>Pseudomonadati</taxon>
        <taxon>Bacteroidota</taxon>
        <taxon>Flavobacteriia</taxon>
        <taxon>Flavobacteriales</taxon>
        <taxon>Flavobacteriaceae</taxon>
        <taxon>Flavobacterium</taxon>
    </lineage>
</organism>
<evidence type="ECO:0000256" key="5">
    <source>
        <dbReference type="ARBA" id="ARBA00023077"/>
    </source>
</evidence>
<protein>
    <submittedName>
        <fullName evidence="13">SusC/RagA family TonB-linked outer membrane protein</fullName>
    </submittedName>
</protein>
<evidence type="ECO:0000256" key="4">
    <source>
        <dbReference type="ARBA" id="ARBA00022692"/>
    </source>
</evidence>
<keyword evidence="5 9" id="KW-0798">TonB box</keyword>
<gene>
    <name evidence="13" type="ORF">DMB65_08530</name>
</gene>
<evidence type="ECO:0000256" key="2">
    <source>
        <dbReference type="ARBA" id="ARBA00022448"/>
    </source>
</evidence>
<comment type="similarity">
    <text evidence="8 9">Belongs to the TonB-dependent receptor family.</text>
</comment>
<keyword evidence="10" id="KW-0732">Signal</keyword>
<evidence type="ECO:0000256" key="1">
    <source>
        <dbReference type="ARBA" id="ARBA00004571"/>
    </source>
</evidence>
<keyword evidence="2 8" id="KW-0813">Transport</keyword>
<dbReference type="InterPro" id="IPR037066">
    <property type="entry name" value="Plug_dom_sf"/>
</dbReference>
<dbReference type="InterPro" id="IPR023997">
    <property type="entry name" value="TonB-dep_OMP_SusC/RagA_CS"/>
</dbReference>
<feature type="domain" description="TonB-dependent receptor-like beta-barrel" evidence="11">
    <location>
        <begin position="443"/>
        <end position="967"/>
    </location>
</feature>
<keyword evidence="4 8" id="KW-0812">Transmembrane</keyword>
<keyword evidence="14" id="KW-1185">Reference proteome</keyword>
<evidence type="ECO:0000259" key="12">
    <source>
        <dbReference type="Pfam" id="PF07715"/>
    </source>
</evidence>
<dbReference type="SUPFAM" id="SSF49464">
    <property type="entry name" value="Carboxypeptidase regulatory domain-like"/>
    <property type="match status" value="1"/>
</dbReference>
<dbReference type="Proteomes" id="UP000247903">
    <property type="component" value="Unassembled WGS sequence"/>
</dbReference>
<dbReference type="NCBIfam" id="TIGR04057">
    <property type="entry name" value="SusC_RagA_signa"/>
    <property type="match status" value="1"/>
</dbReference>
<comment type="subcellular location">
    <subcellularLocation>
        <location evidence="1 8">Cell outer membrane</location>
        <topology evidence="1 8">Multi-pass membrane protein</topology>
    </subcellularLocation>
</comment>
<evidence type="ECO:0000259" key="11">
    <source>
        <dbReference type="Pfam" id="PF00593"/>
    </source>
</evidence>
<accession>A0A2V4BUA0</accession>
<dbReference type="SUPFAM" id="SSF56935">
    <property type="entry name" value="Porins"/>
    <property type="match status" value="1"/>
</dbReference>
<evidence type="ECO:0000256" key="9">
    <source>
        <dbReference type="RuleBase" id="RU003357"/>
    </source>
</evidence>
<dbReference type="InterPro" id="IPR012910">
    <property type="entry name" value="Plug_dom"/>
</dbReference>
<dbReference type="InterPro" id="IPR008969">
    <property type="entry name" value="CarboxyPept-like_regulatory"/>
</dbReference>
<name>A0A2V4BUA0_9FLAO</name>
<sequence length="1012" mass="110793">MKNFIFSFLALLLLPASMSGQVQAIKGKVVDSSGMGIPGAIIASSDARATADADFDGNFTINAKPGDILKVSMLGFDAISVAATSGLMTITLKEAGDTALKEVVVIGYGTRKKIDNTSAITSLKAEDITKTKVLNASQAIQGKAAGVQVISSDLPGSTPSVVIRGLGTALGGRSPLYIVDGMPTENINNINTNDITSYEILKDASSLAIYGTRAANGVIIITTKKGKGDKVSIEVESFAGIRNPLKTVKMANSDQYVAYTNRAPGTIDYFAEEQPYNTNWFDEITRTGSYIQNNISVSGASENIKYFFSAGNYQEKAILNGLSYSRTNFRNNNEYKISKKVTLNQNFSFTSANSAPKPLSAFTNAYKQAPNVPVYFSTGQYGVSFRNSDDIAGPTGEKGAFNNVGNPVSQLNFYNEQQRSVTLQGGLKLDYEIITGLKFTSQFNGEYYNWKQYNFEDTKNIWLAADPTRIAANYSATSNTNLLTRGREEYFNWNLSNYFTYNKVFATVHDIEVTAGMEVSVKGPREKLSIVRKNVNPDSNYWSLYNTTDGEGVDYAGNVVNLYDIKYNESRLASYFGRFQYKLMDKYLLTGTVRRDGSSNFAKDYRWGTFPSFGIGWIMTKESFLSDIKGVDLIKLRGSWGKLGNQNVPLNNQSYNSGLNSYLGGSILNEGTTISSQIDPSLSWEVTEESSAGIDFEFLNSRLKGSVDVYDKNTSNVILNTKPYGTSGITLVTPAHVGEVSNKGYEIALRWDDKITDNLSYWVGGNFSHNKNELAGLKDLELSPLTGGSLGNGQTTKILDETSIGQPLGSFYLYKYAGIDPSNGNMLYYDASGAKVTQDALDLNKDRKYAGSILPKSNYGVTLGINYKNIDFSVDGYGTGGAKVYNGKKAQRFSGENIEASLATDFWTPSNTNTSNPAPFNKVPFASTYYLESGDFFRVNNITLGYKLPLNETGFINYCRIYVNAINPFITQKFSGYSPELNGDGYPYGTQGIELDAYPTLRSFVVGANLKF</sequence>
<feature type="signal peptide" evidence="10">
    <location>
        <begin position="1"/>
        <end position="24"/>
    </location>
</feature>
<dbReference type="GO" id="GO:0009279">
    <property type="term" value="C:cell outer membrane"/>
    <property type="evidence" value="ECO:0007669"/>
    <property type="project" value="UniProtKB-SubCell"/>
</dbReference>